<comment type="subcellular location">
    <subcellularLocation>
        <location evidence="1 7">Cell outer membrane</location>
        <topology evidence="1 7">Multi-pass membrane protein</topology>
    </subcellularLocation>
</comment>
<feature type="domain" description="Secretin/TonB short N-terminal" evidence="9">
    <location>
        <begin position="50"/>
        <end position="101"/>
    </location>
</feature>
<accession>A0A4V2X9E8</accession>
<keyword evidence="10" id="KW-0675">Receptor</keyword>
<keyword evidence="3 7" id="KW-1134">Transmembrane beta strand</keyword>
<dbReference type="RefSeq" id="WP_132119819.1">
    <property type="nucleotide sequence ID" value="NZ_SMJU01000010.1"/>
</dbReference>
<dbReference type="EMBL" id="SMJU01000010">
    <property type="protein sequence ID" value="TDB63445.1"/>
    <property type="molecule type" value="Genomic_DNA"/>
</dbReference>
<comment type="caution">
    <text evidence="10">The sequence shown here is derived from an EMBL/GenBank/DDBJ whole genome shotgun (WGS) entry which is preliminary data.</text>
</comment>
<reference evidence="10 11" key="1">
    <citation type="submission" date="2019-02" db="EMBL/GenBank/DDBJ databases">
        <title>Arundinibacter roseus gen. nov., sp. nov., a new member of the family Cytophagaceae.</title>
        <authorList>
            <person name="Szuroczki S."/>
            <person name="Khayer B."/>
            <person name="Sproer C."/>
            <person name="Toumi M."/>
            <person name="Szabo A."/>
            <person name="Felfoldi T."/>
            <person name="Schumann P."/>
            <person name="Toth E."/>
        </authorList>
    </citation>
    <scope>NUCLEOTIDE SEQUENCE [LARGE SCALE GENOMIC DNA]</scope>
    <source>
        <strain evidence="10 11">DMA-k-7a</strain>
    </source>
</reference>
<evidence type="ECO:0000256" key="2">
    <source>
        <dbReference type="ARBA" id="ARBA00022448"/>
    </source>
</evidence>
<dbReference type="SUPFAM" id="SSF49464">
    <property type="entry name" value="Carboxypeptidase regulatory domain-like"/>
    <property type="match status" value="1"/>
</dbReference>
<dbReference type="InterPro" id="IPR039426">
    <property type="entry name" value="TonB-dep_rcpt-like"/>
</dbReference>
<keyword evidence="8" id="KW-0732">Signal</keyword>
<evidence type="ECO:0000313" key="10">
    <source>
        <dbReference type="EMBL" id="TDB63445.1"/>
    </source>
</evidence>
<dbReference type="Pfam" id="PF13715">
    <property type="entry name" value="CarbopepD_reg_2"/>
    <property type="match status" value="1"/>
</dbReference>
<dbReference type="AlphaFoldDB" id="A0A4V2X9E8"/>
<dbReference type="InterPro" id="IPR011662">
    <property type="entry name" value="Secretin/TonB_short_N"/>
</dbReference>
<evidence type="ECO:0000256" key="6">
    <source>
        <dbReference type="ARBA" id="ARBA00023237"/>
    </source>
</evidence>
<evidence type="ECO:0000256" key="4">
    <source>
        <dbReference type="ARBA" id="ARBA00022692"/>
    </source>
</evidence>
<dbReference type="OrthoDB" id="1111684at2"/>
<keyword evidence="5 7" id="KW-0472">Membrane</keyword>
<comment type="similarity">
    <text evidence="7">Belongs to the TonB-dependent receptor family.</text>
</comment>
<evidence type="ECO:0000256" key="1">
    <source>
        <dbReference type="ARBA" id="ARBA00004571"/>
    </source>
</evidence>
<dbReference type="InterPro" id="IPR036942">
    <property type="entry name" value="Beta-barrel_TonB_sf"/>
</dbReference>
<evidence type="ECO:0000256" key="5">
    <source>
        <dbReference type="ARBA" id="ARBA00023136"/>
    </source>
</evidence>
<proteinExistence type="inferred from homology"/>
<dbReference type="Gene3D" id="2.40.170.20">
    <property type="entry name" value="TonB-dependent receptor, beta-barrel domain"/>
    <property type="match status" value="1"/>
</dbReference>
<organism evidence="10 11">
    <name type="scientific">Arundinibacter roseus</name>
    <dbReference type="NCBI Taxonomy" id="2070510"/>
    <lineage>
        <taxon>Bacteria</taxon>
        <taxon>Pseudomonadati</taxon>
        <taxon>Bacteroidota</taxon>
        <taxon>Cytophagia</taxon>
        <taxon>Cytophagales</taxon>
        <taxon>Spirosomataceae</taxon>
        <taxon>Arundinibacter</taxon>
    </lineage>
</organism>
<dbReference type="InterPro" id="IPR012910">
    <property type="entry name" value="Plug_dom"/>
</dbReference>
<feature type="signal peptide" evidence="8">
    <location>
        <begin position="1"/>
        <end position="22"/>
    </location>
</feature>
<keyword evidence="6 7" id="KW-0998">Cell outer membrane</keyword>
<keyword evidence="4 7" id="KW-0812">Transmembrane</keyword>
<dbReference type="GO" id="GO:0009279">
    <property type="term" value="C:cell outer membrane"/>
    <property type="evidence" value="ECO:0007669"/>
    <property type="project" value="UniProtKB-SubCell"/>
</dbReference>
<dbReference type="Proteomes" id="UP000295706">
    <property type="component" value="Unassembled WGS sequence"/>
</dbReference>
<evidence type="ECO:0000313" key="11">
    <source>
        <dbReference type="Proteomes" id="UP000295706"/>
    </source>
</evidence>
<dbReference type="SUPFAM" id="SSF56935">
    <property type="entry name" value="Porins"/>
    <property type="match status" value="1"/>
</dbReference>
<keyword evidence="11" id="KW-1185">Reference proteome</keyword>
<evidence type="ECO:0000256" key="7">
    <source>
        <dbReference type="PROSITE-ProRule" id="PRU01360"/>
    </source>
</evidence>
<feature type="chain" id="PRO_5020362018" evidence="8">
    <location>
        <begin position="23"/>
        <end position="915"/>
    </location>
</feature>
<sequence>MSHSRLLFLTLLCFLKIQAGWAQTPTTISGQFSDITFRDFVRVVEAQSPYYFYYDAQQLDSLRITLRADNQPLREVLGQVFRDTEFTYAVDDQNRVFITKGQAIITRLPGNSSTQEVAVYEPPGQDEQEKLLSSAENKLYDIGPRKIRIAPGNSTVSGYVRNAVTGEPVIGAAVYIETPQVGVTTDALGYYALTIPRGKQRLRVKSVGMRETYRQVMLYSDGKLDIDIIESVTALKEVSVKAGRDVNVAGTQMGQVKLTIATMKQVPTALGETDLLRTVLTLPGIKSVGENSVGLNVRGGSADQNLILLNDATVYNPSHLFGFFSAFNPDILKDVELYKSTIPSRFGGRLSSVLDISTRDGNKKKYVASGGIGLITGRLTLEGPIIKDKTSFLIGGRSTYSNWLLKRLDNASYNQSTASFYDVNAHLSHEINERNSVYATGYQSNDQFRLFGDTLYSYKNQFASLKWKHTFSPKLYSTFSAAYSNYSYALESEQSEINSFDLRFGVAQSSFKAEFSYLLHAKHTLDFGVNSVYYQLSPGSFQPKGPESLIVPDKLEDEQALETAVYIEDRFEVNQRLLITAGLRFSMFNYLGPKTVYTYVPGFPIDKLYALGSEQYAAGKNIKNYGGPEYRLSARYMLRGDLSLKVSYNTLRQYIHLLSNTMVASPTDIWKLSDTYIKPQTGDQLAVGLYRNLRGNQIELSIEGYYKNINNFLDYKGGDSLIMNHRIETAVIATQGKAYGVEILAKKMTGKFNGWVSYTYSRSLLRALDRSSQDAPNDGNYYPSNYDKPHDFTAISNYKFSHRFSVSLNFTYSTGRPYTPPIGKYVIDGAQRIYYASRNQFRIPDYYRVDASMNIEGNHKVRKMAHSSWTLAVYNLLGRRNATSVYFQTQDGMINGYKLSIFGQPIPTITYNFRF</sequence>
<dbReference type="Pfam" id="PF07715">
    <property type="entry name" value="Plug"/>
    <property type="match status" value="1"/>
</dbReference>
<keyword evidence="2 7" id="KW-0813">Transport</keyword>
<protein>
    <submittedName>
        <fullName evidence="10">TonB-dependent receptor</fullName>
    </submittedName>
</protein>
<dbReference type="InterPro" id="IPR008969">
    <property type="entry name" value="CarboxyPept-like_regulatory"/>
</dbReference>
<gene>
    <name evidence="10" type="ORF">EZE20_16930</name>
</gene>
<dbReference type="Gene3D" id="2.60.40.1120">
    <property type="entry name" value="Carboxypeptidase-like, regulatory domain"/>
    <property type="match status" value="1"/>
</dbReference>
<evidence type="ECO:0000256" key="3">
    <source>
        <dbReference type="ARBA" id="ARBA00022452"/>
    </source>
</evidence>
<dbReference type="SMART" id="SM00965">
    <property type="entry name" value="STN"/>
    <property type="match status" value="1"/>
</dbReference>
<name>A0A4V2X9E8_9BACT</name>
<evidence type="ECO:0000256" key="8">
    <source>
        <dbReference type="SAM" id="SignalP"/>
    </source>
</evidence>
<evidence type="ECO:0000259" key="9">
    <source>
        <dbReference type="SMART" id="SM00965"/>
    </source>
</evidence>
<dbReference type="PROSITE" id="PS52016">
    <property type="entry name" value="TONB_DEPENDENT_REC_3"/>
    <property type="match status" value="1"/>
</dbReference>